<name>A0A1Y6GVG4_9XANT</name>
<evidence type="ECO:0008006" key="7">
    <source>
        <dbReference type="Google" id="ProtNLM"/>
    </source>
</evidence>
<accession>A0A1Y6GVG4</accession>
<dbReference type="EMBL" id="LT853882">
    <property type="protein sequence ID" value="SMQ99268.1"/>
    <property type="molecule type" value="Genomic_DNA"/>
</dbReference>
<keyword evidence="5" id="KW-1185">Reference proteome</keyword>
<sequence>MAVFVLHCKEADYDASTGQCAVPFYGPASSFPPPIDATEGLILSVAIAGMWGVGFMIRQARRAAGG</sequence>
<reference evidence="4 6" key="1">
    <citation type="submission" date="2017-05" db="EMBL/GenBank/DDBJ databases">
        <authorList>
            <person name="Song R."/>
            <person name="Chenine A.L."/>
            <person name="Ruprecht R.M."/>
        </authorList>
    </citation>
    <scope>NUCLEOTIDE SEQUENCE [LARGE SCALE GENOMIC DNA]</scope>
    <source>
        <strain evidence="4">PD5205</strain>
    </source>
</reference>
<dbReference type="AlphaFoldDB" id="A0A1Y6GVG4"/>
<evidence type="ECO:0000313" key="6">
    <source>
        <dbReference type="Proteomes" id="UP000195953"/>
    </source>
</evidence>
<evidence type="ECO:0000313" key="5">
    <source>
        <dbReference type="Proteomes" id="UP000195877"/>
    </source>
</evidence>
<keyword evidence="1" id="KW-0472">Membrane</keyword>
<dbReference type="EMBL" id="LT853882">
    <property type="protein sequence ID" value="SMQ99255.1"/>
    <property type="molecule type" value="Genomic_DNA"/>
</dbReference>
<evidence type="ECO:0000256" key="1">
    <source>
        <dbReference type="SAM" id="Phobius"/>
    </source>
</evidence>
<reference evidence="2 5" key="2">
    <citation type="submission" date="2017-05" db="EMBL/GenBank/DDBJ databases">
        <authorList>
            <person name="Blom J."/>
        </authorList>
    </citation>
    <scope>NUCLEOTIDE SEQUENCE [LARGE SCALE GENOMIC DNA]</scope>
    <source>
        <strain evidence="2">PD885</strain>
    </source>
</reference>
<keyword evidence="1" id="KW-1133">Transmembrane helix</keyword>
<evidence type="ECO:0000313" key="4">
    <source>
        <dbReference type="EMBL" id="SMR03307.1"/>
    </source>
</evidence>
<dbReference type="Proteomes" id="UP000195877">
    <property type="component" value="Chromosome 1"/>
</dbReference>
<evidence type="ECO:0000313" key="3">
    <source>
        <dbReference type="EMBL" id="SMQ99268.1"/>
    </source>
</evidence>
<feature type="transmembrane region" description="Helical" evidence="1">
    <location>
        <begin position="40"/>
        <end position="57"/>
    </location>
</feature>
<organism evidence="4 6">
    <name type="scientific">Xanthomonas fragariae</name>
    <dbReference type="NCBI Taxonomy" id="48664"/>
    <lineage>
        <taxon>Bacteria</taxon>
        <taxon>Pseudomonadati</taxon>
        <taxon>Pseudomonadota</taxon>
        <taxon>Gammaproteobacteria</taxon>
        <taxon>Lysobacterales</taxon>
        <taxon>Lysobacteraceae</taxon>
        <taxon>Xanthomonas</taxon>
    </lineage>
</organism>
<gene>
    <name evidence="4" type="ORF">PD5205_02004</name>
    <name evidence="2" type="ORF">PD885_02011</name>
    <name evidence="3" type="ORF">PD885_02024</name>
</gene>
<evidence type="ECO:0000313" key="2">
    <source>
        <dbReference type="EMBL" id="SMQ99255.1"/>
    </source>
</evidence>
<protein>
    <recommendedName>
        <fullName evidence="7">IPTL-CTERM protein sorting domain-containing protein</fullName>
    </recommendedName>
</protein>
<dbReference type="RefSeq" id="WP_065975227.1">
    <property type="nucleotide sequence ID" value="NZ_JAEUYQ010000027.1"/>
</dbReference>
<dbReference type="EMBL" id="LT853885">
    <property type="protein sequence ID" value="SMR03307.1"/>
    <property type="molecule type" value="Genomic_DNA"/>
</dbReference>
<keyword evidence="1" id="KW-0812">Transmembrane</keyword>
<dbReference type="Proteomes" id="UP000195953">
    <property type="component" value="Chromosome 1"/>
</dbReference>
<proteinExistence type="predicted"/>